<keyword evidence="4" id="KW-1185">Reference proteome</keyword>
<evidence type="ECO:0008006" key="5">
    <source>
        <dbReference type="Google" id="ProtNLM"/>
    </source>
</evidence>
<dbReference type="AlphaFoldDB" id="A0A314XWV8"/>
<protein>
    <recommendedName>
        <fullName evidence="5">3'-5' exonuclease domain-containing protein</fullName>
    </recommendedName>
</protein>
<dbReference type="GO" id="GO:0003676">
    <property type="term" value="F:nucleic acid binding"/>
    <property type="evidence" value="ECO:0007669"/>
    <property type="project" value="InterPro"/>
</dbReference>
<dbReference type="STRING" id="2094558.A0A314XWV8"/>
<dbReference type="InterPro" id="IPR036397">
    <property type="entry name" value="RNaseH_sf"/>
</dbReference>
<organism evidence="3 4">
    <name type="scientific">Prunus yedoensis var. nudiflora</name>
    <dbReference type="NCBI Taxonomy" id="2094558"/>
    <lineage>
        <taxon>Eukaryota</taxon>
        <taxon>Viridiplantae</taxon>
        <taxon>Streptophyta</taxon>
        <taxon>Embryophyta</taxon>
        <taxon>Tracheophyta</taxon>
        <taxon>Spermatophyta</taxon>
        <taxon>Magnoliopsida</taxon>
        <taxon>eudicotyledons</taxon>
        <taxon>Gunneridae</taxon>
        <taxon>Pentapetalae</taxon>
        <taxon>rosids</taxon>
        <taxon>fabids</taxon>
        <taxon>Rosales</taxon>
        <taxon>Rosaceae</taxon>
        <taxon>Amygdaloideae</taxon>
        <taxon>Amygdaleae</taxon>
        <taxon>Prunus</taxon>
    </lineage>
</organism>
<name>A0A314XWV8_PRUYE</name>
<reference evidence="3 4" key="1">
    <citation type="submission" date="2018-02" db="EMBL/GenBank/DDBJ databases">
        <title>Draft genome of wild Prunus yedoensis var. nudiflora.</title>
        <authorList>
            <person name="Baek S."/>
            <person name="Kim J.-H."/>
            <person name="Choi K."/>
            <person name="Kim G.-B."/>
            <person name="Cho A."/>
            <person name="Jang H."/>
            <person name="Shin C.-H."/>
            <person name="Yu H.-J."/>
            <person name="Mun J.-H."/>
        </authorList>
    </citation>
    <scope>NUCLEOTIDE SEQUENCE [LARGE SCALE GENOMIC DNA]</scope>
    <source>
        <strain evidence="4">cv. Jeju island</strain>
        <tissue evidence="3">Leaf</tissue>
    </source>
</reference>
<dbReference type="PANTHER" id="PTHR13620">
    <property type="entry name" value="3-5 EXONUCLEASE"/>
    <property type="match status" value="1"/>
</dbReference>
<dbReference type="GO" id="GO:0005634">
    <property type="term" value="C:nucleus"/>
    <property type="evidence" value="ECO:0007669"/>
    <property type="project" value="TreeGrafter"/>
</dbReference>
<dbReference type="SUPFAM" id="SSF53098">
    <property type="entry name" value="Ribonuclease H-like"/>
    <property type="match status" value="1"/>
</dbReference>
<keyword evidence="1" id="KW-0540">Nuclease</keyword>
<keyword evidence="2" id="KW-0378">Hydrolase</keyword>
<evidence type="ECO:0000256" key="1">
    <source>
        <dbReference type="ARBA" id="ARBA00022722"/>
    </source>
</evidence>
<dbReference type="OrthoDB" id="1154260at2759"/>
<dbReference type="PANTHER" id="PTHR13620:SF80">
    <property type="entry name" value="3'-5' EXONUCLEASE DOMAIN-CONTAINING PROTEIN"/>
    <property type="match status" value="1"/>
</dbReference>
<accession>A0A314XWV8</accession>
<evidence type="ECO:0000256" key="2">
    <source>
        <dbReference type="ARBA" id="ARBA00022801"/>
    </source>
</evidence>
<dbReference type="Proteomes" id="UP000250321">
    <property type="component" value="Unassembled WGS sequence"/>
</dbReference>
<dbReference type="InterPro" id="IPR051132">
    <property type="entry name" value="3-5_Exonuclease_domain"/>
</dbReference>
<proteinExistence type="predicted"/>
<dbReference type="GO" id="GO:0008408">
    <property type="term" value="F:3'-5' exonuclease activity"/>
    <property type="evidence" value="ECO:0007669"/>
    <property type="project" value="TreeGrafter"/>
</dbReference>
<comment type="caution">
    <text evidence="3">The sequence shown here is derived from an EMBL/GenBank/DDBJ whole genome shotgun (WGS) entry which is preliminary data.</text>
</comment>
<evidence type="ECO:0000313" key="3">
    <source>
        <dbReference type="EMBL" id="PQP98542.1"/>
    </source>
</evidence>
<dbReference type="InterPro" id="IPR012337">
    <property type="entry name" value="RNaseH-like_sf"/>
</dbReference>
<dbReference type="GO" id="GO:0005737">
    <property type="term" value="C:cytoplasm"/>
    <property type="evidence" value="ECO:0007669"/>
    <property type="project" value="TreeGrafter"/>
</dbReference>
<sequence length="275" mass="31566">MTRSELSYVSAVTSFHRALQDILSTIEKTERASVRERATTTMVLQITVERDYTIDDSKTDAYTVHVESHRILTVFTRSDLIAPQWLKQALKSSLTKTTVLVGVWAETDYPWGYRRNEDVPYDILCLNIGSQSLIYGFPHDRDKPARFLLSFFQDPRVFAVGHGMAELSRKLKLHHRIQIRNAVDVNNLAVKGLKRDDLDLGRFGLDRLAKAVLGKRMDVFRPEEEVEWYVEDSWSLRSQKVKFCTVDIYLCFLIGLELIDAIDGAAGPKKKKKNK</sequence>
<gene>
    <name evidence="3" type="ORF">Pyn_01032</name>
</gene>
<dbReference type="EMBL" id="PJQY01001889">
    <property type="protein sequence ID" value="PQP98542.1"/>
    <property type="molecule type" value="Genomic_DNA"/>
</dbReference>
<dbReference type="Gene3D" id="3.30.420.10">
    <property type="entry name" value="Ribonuclease H-like superfamily/Ribonuclease H"/>
    <property type="match status" value="1"/>
</dbReference>
<evidence type="ECO:0000313" key="4">
    <source>
        <dbReference type="Proteomes" id="UP000250321"/>
    </source>
</evidence>